<accession>A0A368FW01</accession>
<name>A0A368FW01_ANCCA</name>
<gene>
    <name evidence="1" type="ORF">ANCCAN_17743</name>
</gene>
<sequence length="80" mass="8896">MSEELKEGGRSSEAYLSMFQVYYKNFGTTVHGKTEYKICNHAMCSRTHFGPIGDGAYARITRFGLLQFGVLASPSPRLQG</sequence>
<dbReference type="Proteomes" id="UP000252519">
    <property type="component" value="Unassembled WGS sequence"/>
</dbReference>
<protein>
    <submittedName>
        <fullName evidence="1">Uncharacterized protein</fullName>
    </submittedName>
</protein>
<keyword evidence="2" id="KW-1185">Reference proteome</keyword>
<evidence type="ECO:0000313" key="1">
    <source>
        <dbReference type="EMBL" id="RCN36386.1"/>
    </source>
</evidence>
<organism evidence="1 2">
    <name type="scientific">Ancylostoma caninum</name>
    <name type="common">Dog hookworm</name>
    <dbReference type="NCBI Taxonomy" id="29170"/>
    <lineage>
        <taxon>Eukaryota</taxon>
        <taxon>Metazoa</taxon>
        <taxon>Ecdysozoa</taxon>
        <taxon>Nematoda</taxon>
        <taxon>Chromadorea</taxon>
        <taxon>Rhabditida</taxon>
        <taxon>Rhabditina</taxon>
        <taxon>Rhabditomorpha</taxon>
        <taxon>Strongyloidea</taxon>
        <taxon>Ancylostomatidae</taxon>
        <taxon>Ancylostomatinae</taxon>
        <taxon>Ancylostoma</taxon>
    </lineage>
</organism>
<proteinExistence type="predicted"/>
<dbReference type="AlphaFoldDB" id="A0A368FW01"/>
<evidence type="ECO:0000313" key="2">
    <source>
        <dbReference type="Proteomes" id="UP000252519"/>
    </source>
</evidence>
<reference evidence="1 2" key="1">
    <citation type="submission" date="2014-10" db="EMBL/GenBank/DDBJ databases">
        <title>Draft genome of the hookworm Ancylostoma caninum.</title>
        <authorList>
            <person name="Mitreva M."/>
        </authorList>
    </citation>
    <scope>NUCLEOTIDE SEQUENCE [LARGE SCALE GENOMIC DNA]</scope>
    <source>
        <strain evidence="1 2">Baltimore</strain>
    </source>
</reference>
<dbReference type="EMBL" id="JOJR01000562">
    <property type="protein sequence ID" value="RCN36386.1"/>
    <property type="molecule type" value="Genomic_DNA"/>
</dbReference>
<comment type="caution">
    <text evidence="1">The sequence shown here is derived from an EMBL/GenBank/DDBJ whole genome shotgun (WGS) entry which is preliminary data.</text>
</comment>